<comment type="caution">
    <text evidence="12">The sequence shown here is derived from an EMBL/GenBank/DDBJ whole genome shotgun (WGS) entry which is preliminary data.</text>
</comment>
<feature type="transmembrane region" description="Helical" evidence="10">
    <location>
        <begin position="12"/>
        <end position="30"/>
    </location>
</feature>
<dbReference type="InterPro" id="IPR047196">
    <property type="entry name" value="YidC_ALB_C"/>
</dbReference>
<dbReference type="Pfam" id="PF02096">
    <property type="entry name" value="60KD_IMP"/>
    <property type="match status" value="1"/>
</dbReference>
<evidence type="ECO:0000256" key="7">
    <source>
        <dbReference type="ARBA" id="ARBA00023136"/>
    </source>
</evidence>
<keyword evidence="2" id="KW-0813">Transport</keyword>
<evidence type="ECO:0000256" key="1">
    <source>
        <dbReference type="ARBA" id="ARBA00004651"/>
    </source>
</evidence>
<feature type="transmembrane region" description="Helical" evidence="10">
    <location>
        <begin position="102"/>
        <end position="122"/>
    </location>
</feature>
<reference evidence="12 13" key="1">
    <citation type="journal article" date="2016" name="Nat. Commun.">
        <title>Thousands of microbial genomes shed light on interconnected biogeochemical processes in an aquifer system.</title>
        <authorList>
            <person name="Anantharaman K."/>
            <person name="Brown C.T."/>
            <person name="Hug L.A."/>
            <person name="Sharon I."/>
            <person name="Castelle C.J."/>
            <person name="Probst A.J."/>
            <person name="Thomas B.C."/>
            <person name="Singh A."/>
            <person name="Wilkins M.J."/>
            <person name="Karaoz U."/>
            <person name="Brodie E.L."/>
            <person name="Williams K.H."/>
            <person name="Hubbard S.S."/>
            <person name="Banfield J.F."/>
        </authorList>
    </citation>
    <scope>NUCLEOTIDE SEQUENCE [LARGE SCALE GENOMIC DNA]</scope>
</reference>
<feature type="transmembrane region" description="Helical" evidence="10">
    <location>
        <begin position="36"/>
        <end position="55"/>
    </location>
</feature>
<dbReference type="NCBIfam" id="TIGR03592">
    <property type="entry name" value="yidC_oxa1_cterm"/>
    <property type="match status" value="1"/>
</dbReference>
<feature type="transmembrane region" description="Helical" evidence="10">
    <location>
        <begin position="224"/>
        <end position="251"/>
    </location>
</feature>
<organism evidence="12 13">
    <name type="scientific">Candidatus Roizmanbacteria bacterium RIFCSPLOWO2_01_FULL_40_42</name>
    <dbReference type="NCBI Taxonomy" id="1802066"/>
    <lineage>
        <taxon>Bacteria</taxon>
        <taxon>Candidatus Roizmaniibacteriota</taxon>
    </lineage>
</organism>
<evidence type="ECO:0000313" key="12">
    <source>
        <dbReference type="EMBL" id="OGK50985.1"/>
    </source>
</evidence>
<feature type="transmembrane region" description="Helical" evidence="10">
    <location>
        <begin position="171"/>
        <end position="188"/>
    </location>
</feature>
<dbReference type="AlphaFoldDB" id="A0A1F7J5U0"/>
<accession>A0A1F7J5U0</accession>
<dbReference type="PANTHER" id="PTHR12428">
    <property type="entry name" value="OXA1"/>
    <property type="match status" value="1"/>
</dbReference>
<dbReference type="CDD" id="cd20070">
    <property type="entry name" value="5TM_YidC_Alb3"/>
    <property type="match status" value="1"/>
</dbReference>
<gene>
    <name evidence="12" type="ORF">A3B50_03550</name>
</gene>
<comment type="subcellular location">
    <subcellularLocation>
        <location evidence="1">Cell membrane</location>
        <topology evidence="1">Multi-pass membrane protein</topology>
    </subcellularLocation>
    <subcellularLocation>
        <location evidence="9">Membrane</location>
        <topology evidence="9">Multi-pass membrane protein</topology>
    </subcellularLocation>
</comment>
<comment type="similarity">
    <text evidence="9">Belongs to the OXA1/ALB3/YidC family.</text>
</comment>
<evidence type="ECO:0000256" key="6">
    <source>
        <dbReference type="ARBA" id="ARBA00022989"/>
    </source>
</evidence>
<sequence>MIDPSHPFDAIFIVPILNLLVFFYTIFLAIKLPGAFGFAIIALTVLVRLILHPLFQKQLHTAKKMQELKPHLDRLSTKHKQDPKTLQQQQLKLYQEAGINPASGCVFLIIQIPIFIALYRALQFFLTGENMKLAITSFNKMLYFPFLKIASIDPQFFGFNLALTPAQAGQWYYYLIPVITGFLQYYQVAVSVPKQQEGLVKKDESQKSTTGEDFQKAMNTQMKYIFPILIGWFSFQFPVGLSLYWNIFSIFSIMQYKNMHK</sequence>
<evidence type="ECO:0000256" key="8">
    <source>
        <dbReference type="ARBA" id="ARBA00023186"/>
    </source>
</evidence>
<keyword evidence="6 10" id="KW-1133">Transmembrane helix</keyword>
<proteinExistence type="inferred from homology"/>
<dbReference type="Proteomes" id="UP000178558">
    <property type="component" value="Unassembled WGS sequence"/>
</dbReference>
<dbReference type="PANTHER" id="PTHR12428:SF65">
    <property type="entry name" value="CYTOCHROME C OXIDASE ASSEMBLY PROTEIN COX18, MITOCHONDRIAL"/>
    <property type="match status" value="1"/>
</dbReference>
<evidence type="ECO:0000256" key="2">
    <source>
        <dbReference type="ARBA" id="ARBA00022448"/>
    </source>
</evidence>
<evidence type="ECO:0000256" key="9">
    <source>
        <dbReference type="RuleBase" id="RU003945"/>
    </source>
</evidence>
<evidence type="ECO:0000259" key="11">
    <source>
        <dbReference type="Pfam" id="PF02096"/>
    </source>
</evidence>
<evidence type="ECO:0000256" key="4">
    <source>
        <dbReference type="ARBA" id="ARBA00022692"/>
    </source>
</evidence>
<keyword evidence="4 9" id="KW-0812">Transmembrane</keyword>
<protein>
    <recommendedName>
        <fullName evidence="11">Membrane insertase YidC/Oxa/ALB C-terminal domain-containing protein</fullName>
    </recommendedName>
</protein>
<keyword evidence="8" id="KW-0143">Chaperone</keyword>
<dbReference type="EMBL" id="MGAQ01000008">
    <property type="protein sequence ID" value="OGK50985.1"/>
    <property type="molecule type" value="Genomic_DNA"/>
</dbReference>
<evidence type="ECO:0000313" key="13">
    <source>
        <dbReference type="Proteomes" id="UP000178558"/>
    </source>
</evidence>
<dbReference type="GO" id="GO:0032977">
    <property type="term" value="F:membrane insertase activity"/>
    <property type="evidence" value="ECO:0007669"/>
    <property type="project" value="InterPro"/>
</dbReference>
<dbReference type="GO" id="GO:0015031">
    <property type="term" value="P:protein transport"/>
    <property type="evidence" value="ECO:0007669"/>
    <property type="project" value="UniProtKB-KW"/>
</dbReference>
<evidence type="ECO:0000256" key="10">
    <source>
        <dbReference type="SAM" id="Phobius"/>
    </source>
</evidence>
<keyword evidence="5" id="KW-0653">Protein transport</keyword>
<feature type="transmembrane region" description="Helical" evidence="10">
    <location>
        <begin position="142"/>
        <end position="164"/>
    </location>
</feature>
<dbReference type="InterPro" id="IPR028055">
    <property type="entry name" value="YidC/Oxa/ALB_C"/>
</dbReference>
<keyword evidence="7 10" id="KW-0472">Membrane</keyword>
<name>A0A1F7J5U0_9BACT</name>
<keyword evidence="3" id="KW-1003">Cell membrane</keyword>
<feature type="domain" description="Membrane insertase YidC/Oxa/ALB C-terminal" evidence="11">
    <location>
        <begin position="36"/>
        <end position="257"/>
    </location>
</feature>
<evidence type="ECO:0000256" key="5">
    <source>
        <dbReference type="ARBA" id="ARBA00022927"/>
    </source>
</evidence>
<evidence type="ECO:0000256" key="3">
    <source>
        <dbReference type="ARBA" id="ARBA00022475"/>
    </source>
</evidence>
<dbReference type="InterPro" id="IPR001708">
    <property type="entry name" value="YidC/ALB3/OXA1/COX18"/>
</dbReference>
<dbReference type="GO" id="GO:0005886">
    <property type="term" value="C:plasma membrane"/>
    <property type="evidence" value="ECO:0007669"/>
    <property type="project" value="UniProtKB-SubCell"/>
</dbReference>
<dbReference type="GO" id="GO:0051205">
    <property type="term" value="P:protein insertion into membrane"/>
    <property type="evidence" value="ECO:0007669"/>
    <property type="project" value="TreeGrafter"/>
</dbReference>